<feature type="non-terminal residue" evidence="3">
    <location>
        <position position="57"/>
    </location>
</feature>
<reference evidence="3 4" key="1">
    <citation type="submission" date="2024-05" db="EMBL/GenBank/DDBJ databases">
        <title>Genome sequencing and assembly of Indian major carp, Cirrhinus mrigala (Hamilton, 1822).</title>
        <authorList>
            <person name="Mohindra V."/>
            <person name="Chowdhury L.M."/>
            <person name="Lal K."/>
            <person name="Jena J.K."/>
        </authorList>
    </citation>
    <scope>NUCLEOTIDE SEQUENCE [LARGE SCALE GENOMIC DNA]</scope>
    <source>
        <strain evidence="3">CM1030</strain>
        <tissue evidence="3">Blood</tissue>
    </source>
</reference>
<evidence type="ECO:0000259" key="2">
    <source>
        <dbReference type="PROSITE" id="PS51231"/>
    </source>
</evidence>
<feature type="domain" description="DAD" evidence="2">
    <location>
        <begin position="13"/>
        <end position="45"/>
    </location>
</feature>
<evidence type="ECO:0000313" key="4">
    <source>
        <dbReference type="Proteomes" id="UP001529510"/>
    </source>
</evidence>
<feature type="compositionally biased region" description="Basic and acidic residues" evidence="1">
    <location>
        <begin position="1"/>
        <end position="12"/>
    </location>
</feature>
<organism evidence="3 4">
    <name type="scientific">Cirrhinus mrigala</name>
    <name type="common">Mrigala</name>
    <dbReference type="NCBI Taxonomy" id="683832"/>
    <lineage>
        <taxon>Eukaryota</taxon>
        <taxon>Metazoa</taxon>
        <taxon>Chordata</taxon>
        <taxon>Craniata</taxon>
        <taxon>Vertebrata</taxon>
        <taxon>Euteleostomi</taxon>
        <taxon>Actinopterygii</taxon>
        <taxon>Neopterygii</taxon>
        <taxon>Teleostei</taxon>
        <taxon>Ostariophysi</taxon>
        <taxon>Cypriniformes</taxon>
        <taxon>Cyprinidae</taxon>
        <taxon>Labeoninae</taxon>
        <taxon>Labeonini</taxon>
        <taxon>Cirrhinus</taxon>
    </lineage>
</organism>
<feature type="region of interest" description="Disordered" evidence="1">
    <location>
        <begin position="1"/>
        <end position="22"/>
    </location>
</feature>
<dbReference type="AlphaFoldDB" id="A0ABD0NR64"/>
<proteinExistence type="predicted"/>
<dbReference type="InterPro" id="IPR014767">
    <property type="entry name" value="DAD_dom"/>
</dbReference>
<dbReference type="Proteomes" id="UP001529510">
    <property type="component" value="Unassembled WGS sequence"/>
</dbReference>
<keyword evidence="4" id="KW-1185">Reference proteome</keyword>
<gene>
    <name evidence="3" type="ORF">M9458_040152</name>
</gene>
<feature type="compositionally biased region" description="Polar residues" evidence="1">
    <location>
        <begin position="48"/>
        <end position="57"/>
    </location>
</feature>
<evidence type="ECO:0000256" key="1">
    <source>
        <dbReference type="SAM" id="MobiDB-lite"/>
    </source>
</evidence>
<feature type="non-terminal residue" evidence="3">
    <location>
        <position position="1"/>
    </location>
</feature>
<name>A0ABD0NR64_CIRMR</name>
<accession>A0ABD0NR64</accession>
<comment type="caution">
    <text evidence="3">The sequence shown here is derived from an EMBL/GenBank/DDBJ whole genome shotgun (WGS) entry which is preliminary data.</text>
</comment>
<evidence type="ECO:0000313" key="3">
    <source>
        <dbReference type="EMBL" id="KAL0164399.1"/>
    </source>
</evidence>
<sequence length="57" mass="6529">EKERKARKAKENGEDDGGEFDDLVSALRSGEVFDKDLSKMKRNRKRINSQTSDTGRE</sequence>
<dbReference type="EMBL" id="JAMKFB020000020">
    <property type="protein sequence ID" value="KAL0164399.1"/>
    <property type="molecule type" value="Genomic_DNA"/>
</dbReference>
<protein>
    <recommendedName>
        <fullName evidence="2">DAD domain-containing protein</fullName>
    </recommendedName>
</protein>
<feature type="compositionally biased region" description="Acidic residues" evidence="1">
    <location>
        <begin position="13"/>
        <end position="22"/>
    </location>
</feature>
<feature type="region of interest" description="Disordered" evidence="1">
    <location>
        <begin position="38"/>
        <end position="57"/>
    </location>
</feature>
<dbReference type="PROSITE" id="PS51231">
    <property type="entry name" value="DAD"/>
    <property type="match status" value="1"/>
</dbReference>